<keyword evidence="1" id="KW-0812">Transmembrane</keyword>
<reference evidence="2 3" key="1">
    <citation type="submission" date="2015-08" db="EMBL/GenBank/DDBJ databases">
        <authorList>
            <person name="Babu N.S."/>
            <person name="Beckwith C.J."/>
            <person name="Beseler K.G."/>
            <person name="Brison A."/>
            <person name="Carone J.V."/>
            <person name="Caskin T.P."/>
            <person name="Diamond M."/>
            <person name="Durham M.E."/>
            <person name="Foxe J.M."/>
            <person name="Go M."/>
            <person name="Henderson B.A."/>
            <person name="Jones I.B."/>
            <person name="McGettigan J.A."/>
            <person name="Micheletti S.J."/>
            <person name="Nasrallah M.E."/>
            <person name="Ortiz D."/>
            <person name="Piller C.R."/>
            <person name="Privatt S.R."/>
            <person name="Schneider S.L."/>
            <person name="Sharp S."/>
            <person name="Smith T.C."/>
            <person name="Stanton J.D."/>
            <person name="Ullery H.E."/>
            <person name="Wilson R.J."/>
            <person name="Serrano M.G."/>
            <person name="Buck G."/>
            <person name="Lee V."/>
            <person name="Wang Y."/>
            <person name="Carvalho R."/>
            <person name="Voegtly L."/>
            <person name="Shi R."/>
            <person name="Duckworth R."/>
            <person name="Johnson A."/>
            <person name="Loviza R."/>
            <person name="Walstead R."/>
            <person name="Shah Z."/>
            <person name="Kiflezghi M."/>
            <person name="Wade K."/>
            <person name="Ball S.L."/>
            <person name="Bradley K.W."/>
            <person name="Asai D.J."/>
            <person name="Bowman C.A."/>
            <person name="Russell D.A."/>
            <person name="Pope W.H."/>
            <person name="Jacobs-Sera D."/>
            <person name="Hendrix R.W."/>
            <person name="Hatfull G.F."/>
        </authorList>
    </citation>
    <scope>NUCLEOTIDE SEQUENCE [LARGE SCALE GENOMIC DNA]</scope>
    <source>
        <strain evidence="2 3">DSM 27648</strain>
    </source>
</reference>
<name>A0A0K1QBK0_9BACT</name>
<feature type="transmembrane region" description="Helical" evidence="1">
    <location>
        <begin position="177"/>
        <end position="202"/>
    </location>
</feature>
<dbReference type="OrthoDB" id="5512260at2"/>
<accession>A0A0K1QBK0</accession>
<sequence>MIFAVGVLAFLPALFTPFFLDDHLHAAMVAGTFPVPRSPFDLYDFIGDDNRALFFERGLLPWWAHPNLTIRFFRPLSSALLWLDHRVLTVHVLPMHVHSFVWWALAVLAARALFKRTFSPRVTGLATAIFALAPCHALPLAWLANREALVSLAFGAVATASYASFRQGRSLRDALVAALGFAFALLGGGEYALCFGGYVVAIELVRREGFGRRASGLLPFVLPAFAYLAVRSSLHYGTKGSGFYSDPLSDPGAFLRAVPWRAVALVGDGWFSLGASSSLVGWERAVIVMVTLVATLLAYRPIRDAIRALPEDTARTATWMLFGSLFALTPVLAVVPAARLLGVSMLGISAVVALVLDRAWFGEELPASSSRKALVQRQIAGLVAAGLGFGHLVHDPVTSWLATHNLRRDTTEFARRTHDLRNFVGDLDTANVGTIRGMTGTFFAPFALDPRGVTPRRWVWLSHAGHVLLKRVDEKTLDLIVGEGRTIYPKGDDNLFRDERSKLQPGDEIVRKGMRATVRDVSADGPRVVRFVFDENPEAVTWFADGAEESRQATLPQIGFGKPFDP</sequence>
<evidence type="ECO:0000313" key="2">
    <source>
        <dbReference type="EMBL" id="AKV03124.1"/>
    </source>
</evidence>
<dbReference type="EMBL" id="CP012333">
    <property type="protein sequence ID" value="AKV03124.1"/>
    <property type="molecule type" value="Genomic_DNA"/>
</dbReference>
<organism evidence="2 3">
    <name type="scientific">Labilithrix luteola</name>
    <dbReference type="NCBI Taxonomy" id="1391654"/>
    <lineage>
        <taxon>Bacteria</taxon>
        <taxon>Pseudomonadati</taxon>
        <taxon>Myxococcota</taxon>
        <taxon>Polyangia</taxon>
        <taxon>Polyangiales</taxon>
        <taxon>Labilitrichaceae</taxon>
        <taxon>Labilithrix</taxon>
    </lineage>
</organism>
<dbReference type="Proteomes" id="UP000064967">
    <property type="component" value="Chromosome"/>
</dbReference>
<dbReference type="KEGG" id="llu:AKJ09_09787"/>
<evidence type="ECO:0008006" key="4">
    <source>
        <dbReference type="Google" id="ProtNLM"/>
    </source>
</evidence>
<dbReference type="RefSeq" id="WP_146653938.1">
    <property type="nucleotide sequence ID" value="NZ_CP012333.1"/>
</dbReference>
<evidence type="ECO:0000313" key="3">
    <source>
        <dbReference type="Proteomes" id="UP000064967"/>
    </source>
</evidence>
<proteinExistence type="predicted"/>
<feature type="transmembrane region" description="Helical" evidence="1">
    <location>
        <begin position="214"/>
        <end position="232"/>
    </location>
</feature>
<feature type="transmembrane region" description="Helical" evidence="1">
    <location>
        <begin position="319"/>
        <end position="337"/>
    </location>
</feature>
<feature type="transmembrane region" description="Helical" evidence="1">
    <location>
        <begin position="122"/>
        <end position="142"/>
    </location>
</feature>
<dbReference type="AlphaFoldDB" id="A0A0K1QBK0"/>
<feature type="transmembrane region" description="Helical" evidence="1">
    <location>
        <begin position="279"/>
        <end position="299"/>
    </location>
</feature>
<protein>
    <recommendedName>
        <fullName evidence="4">Glycosyltransferase RgtA/B/C/D-like domain-containing protein</fullName>
    </recommendedName>
</protein>
<keyword evidence="1" id="KW-0472">Membrane</keyword>
<keyword evidence="1" id="KW-1133">Transmembrane helix</keyword>
<gene>
    <name evidence="2" type="ORF">AKJ09_09787</name>
</gene>
<evidence type="ECO:0000256" key="1">
    <source>
        <dbReference type="SAM" id="Phobius"/>
    </source>
</evidence>
<keyword evidence="3" id="KW-1185">Reference proteome</keyword>
<feature type="transmembrane region" description="Helical" evidence="1">
    <location>
        <begin position="88"/>
        <end position="110"/>
    </location>
</feature>